<dbReference type="Proteomes" id="UP000053372">
    <property type="component" value="Unassembled WGS sequence"/>
</dbReference>
<feature type="domain" description="CHAT" evidence="1">
    <location>
        <begin position="517"/>
        <end position="787"/>
    </location>
</feature>
<dbReference type="Gene3D" id="3.40.50.300">
    <property type="entry name" value="P-loop containing nucleotide triphosphate hydrolases"/>
    <property type="match status" value="1"/>
</dbReference>
<comment type="caution">
    <text evidence="2">The sequence shown here is derived from an EMBL/GenBank/DDBJ whole genome shotgun (WGS) entry which is preliminary data.</text>
</comment>
<protein>
    <recommendedName>
        <fullName evidence="1">CHAT domain-containing protein</fullName>
    </recommendedName>
</protein>
<proteinExistence type="predicted"/>
<reference evidence="2 3" key="1">
    <citation type="journal article" date="2015" name="Genome Announc.">
        <title>Draft Genome of the Euendolithic (true boring) Cyanobacterium Mastigocoleus testarum strain BC008.</title>
        <authorList>
            <person name="Guida B.S."/>
            <person name="Garcia-Pichel F."/>
        </authorList>
    </citation>
    <scope>NUCLEOTIDE SEQUENCE [LARGE SCALE GENOMIC DNA]</scope>
    <source>
        <strain evidence="2 3">BC008</strain>
    </source>
</reference>
<name>A0A0V7ZPR8_9CYAN</name>
<gene>
    <name evidence="2" type="ORF">BC008_42680</name>
</gene>
<dbReference type="AlphaFoldDB" id="A0A0V7ZPR8"/>
<organism evidence="2 3">
    <name type="scientific">Mastigocoleus testarum BC008</name>
    <dbReference type="NCBI Taxonomy" id="371196"/>
    <lineage>
        <taxon>Bacteria</taxon>
        <taxon>Bacillati</taxon>
        <taxon>Cyanobacteriota</taxon>
        <taxon>Cyanophyceae</taxon>
        <taxon>Nostocales</taxon>
        <taxon>Hapalosiphonaceae</taxon>
        <taxon>Mastigocoleus</taxon>
    </lineage>
</organism>
<evidence type="ECO:0000313" key="2">
    <source>
        <dbReference type="EMBL" id="KST66442.1"/>
    </source>
</evidence>
<dbReference type="EMBL" id="LMTZ01000096">
    <property type="protein sequence ID" value="KST66442.1"/>
    <property type="molecule type" value="Genomic_DNA"/>
</dbReference>
<evidence type="ECO:0000313" key="3">
    <source>
        <dbReference type="Proteomes" id="UP000053372"/>
    </source>
</evidence>
<dbReference type="InterPro" id="IPR024983">
    <property type="entry name" value="CHAT_dom"/>
</dbReference>
<dbReference type="Gene3D" id="1.10.10.10">
    <property type="entry name" value="Winged helix-like DNA-binding domain superfamily/Winged helix DNA-binding domain"/>
    <property type="match status" value="1"/>
</dbReference>
<accession>A0A0V7ZPR8</accession>
<dbReference type="Pfam" id="PF12770">
    <property type="entry name" value="CHAT"/>
    <property type="match status" value="1"/>
</dbReference>
<dbReference type="InterPro" id="IPR027417">
    <property type="entry name" value="P-loop_NTPase"/>
</dbReference>
<dbReference type="InterPro" id="IPR036388">
    <property type="entry name" value="WH-like_DNA-bd_sf"/>
</dbReference>
<dbReference type="SUPFAM" id="SSF52540">
    <property type="entry name" value="P-loop containing nucleoside triphosphate hydrolases"/>
    <property type="match status" value="1"/>
</dbReference>
<dbReference type="RefSeq" id="WP_058183798.1">
    <property type="nucleotide sequence ID" value="NZ_LMTZ01000096.1"/>
</dbReference>
<sequence>MYDSVGERPFDNYRTPITEPSYFFGRSELIHTMLKFPFQVRILLGGRRLGKTSALRAVEWNLLDPNNNPDRNPNSKYFRRAFPVLIDLKLEQPKDLDNLRYILIARLREAMERWREIPVTYINQMYPEFLNQVKGAEVTLNFLSSLGINCNSNNSDTEKRLNNDNFRLAFLKTKEELRKQKELNFQGVCFLIDGAEFIVRQTWATDAWSYLRGLKDTDIAIKSALGLLLSGYRDLKEYQQRVGSPLLNIAEIEWLTTLSEEDTRKLVCDRISHMLQTYDTEKEKIFLSEDAIAQIIEWSGCHPYLIQQLLNMIFDSNQQFELEQQCLDTHLINKLLQHHDKDFSSWWNTEHLSGCFSEDERKIYCTLIEQRQATPKDLAKNTSFSRFKVSEALEVMAGTGVIHLLDDESYILGSRLFQEWVKDLTSNTLSPNTSESDSEKQSQQVLLDKQLCKQNQIQNQTQINYQDFQIIVDKNHYIRASSEQGEVKNQLLLDINKIKLTLKLVELNQTDTELLKALGHELYQALFPDKINARFHATLASAQTKKESVRLRLIFESPELASLPWEFLYDEDTNTFLGNNTETVLSRYIDLPLRKSDLKAVSLPLKVLLVISTPTDLATLDVAGEEKLIQEALKTHIETKNIELDILQTATRREIQQKLNEKHYDVFHFIGHGEFENNKGYIILVDEARKAKYMDDENFANFFLGSHNVGLVILNSCQGAKVASNQAMRGTAPNLVRRGIPAVIAMQYSIFDNTAKLFADEFYRTLALGYPIDAAIQKTRNAISMECGLNTRDFATPVLYMRAKDGIILSGL</sequence>
<evidence type="ECO:0000259" key="1">
    <source>
        <dbReference type="Pfam" id="PF12770"/>
    </source>
</evidence>
<keyword evidence="3" id="KW-1185">Reference proteome</keyword>